<proteinExistence type="predicted"/>
<evidence type="ECO:0000313" key="2">
    <source>
        <dbReference type="Proteomes" id="UP000003052"/>
    </source>
</evidence>
<gene>
    <name evidence="1" type="ORF">GPDM_02155</name>
</gene>
<name>E7RDA3_9BACL</name>
<dbReference type="EMBL" id="AEPB01000007">
    <property type="protein sequence ID" value="EGA91053.1"/>
    <property type="molecule type" value="Genomic_DNA"/>
</dbReference>
<sequence length="54" mass="6269">MILPSMPSILIRDLAKALITKWGIIIIRAVETNLASHKIFDFEINKELEVDRYE</sequence>
<dbReference type="AlphaFoldDB" id="E7RDA3"/>
<dbReference type="Proteomes" id="UP000003052">
    <property type="component" value="Unassembled WGS sequence"/>
</dbReference>
<reference evidence="1 2" key="1">
    <citation type="journal article" date="2011" name="J. Bacteriol.">
        <title>The Draft Genome of Planococcus donghaensis MPA1U2 Reveals Nonsporulation Pathways Controlled by a Conserved Spo0A Regulon.</title>
        <authorList>
            <person name="Pearson M.D."/>
            <person name="Noller H.F."/>
        </authorList>
    </citation>
    <scope>NUCLEOTIDE SEQUENCE [LARGE SCALE GENOMIC DNA]</scope>
    <source>
        <strain evidence="1 2">MPA1U2</strain>
    </source>
</reference>
<evidence type="ECO:0000313" key="1">
    <source>
        <dbReference type="EMBL" id="EGA91053.1"/>
    </source>
</evidence>
<organism evidence="1 2">
    <name type="scientific">Planococcus donghaensis MPA1U2</name>
    <dbReference type="NCBI Taxonomy" id="933115"/>
    <lineage>
        <taxon>Bacteria</taxon>
        <taxon>Bacillati</taxon>
        <taxon>Bacillota</taxon>
        <taxon>Bacilli</taxon>
        <taxon>Bacillales</taxon>
        <taxon>Caryophanaceae</taxon>
        <taxon>Planococcus</taxon>
    </lineage>
</organism>
<accession>E7RDA3</accession>
<comment type="caution">
    <text evidence="1">The sequence shown here is derived from an EMBL/GenBank/DDBJ whole genome shotgun (WGS) entry which is preliminary data.</text>
</comment>
<protein>
    <submittedName>
        <fullName evidence="1">Uncharacterized protein</fullName>
    </submittedName>
</protein>